<evidence type="ECO:0000256" key="2">
    <source>
        <dbReference type="ARBA" id="ARBA00004742"/>
    </source>
</evidence>
<dbReference type="Gene3D" id="3.30.540.10">
    <property type="entry name" value="Fructose-1,6-Bisphosphatase, subunit A, domain 1"/>
    <property type="match status" value="1"/>
</dbReference>
<accession>A0ABP5TU44</accession>
<evidence type="ECO:0000256" key="8">
    <source>
        <dbReference type="PIRNR" id="PIRNR004532"/>
    </source>
</evidence>
<evidence type="ECO:0000256" key="3">
    <source>
        <dbReference type="ARBA" id="ARBA00008989"/>
    </source>
</evidence>
<dbReference type="PANTHER" id="PTHR30447:SF0">
    <property type="entry name" value="FRUCTOSE-1,6-BISPHOSPHATASE 1 CLASS 2-RELATED"/>
    <property type="match status" value="1"/>
</dbReference>
<keyword evidence="5" id="KW-0378">Hydrolase</keyword>
<evidence type="ECO:0000256" key="1">
    <source>
        <dbReference type="ARBA" id="ARBA00001273"/>
    </source>
</evidence>
<keyword evidence="10" id="KW-1185">Reference proteome</keyword>
<evidence type="ECO:0000256" key="5">
    <source>
        <dbReference type="ARBA" id="ARBA00022801"/>
    </source>
</evidence>
<proteinExistence type="inferred from homology"/>
<evidence type="ECO:0000313" key="10">
    <source>
        <dbReference type="Proteomes" id="UP001501218"/>
    </source>
</evidence>
<dbReference type="Proteomes" id="UP001501218">
    <property type="component" value="Unassembled WGS sequence"/>
</dbReference>
<evidence type="ECO:0000256" key="4">
    <source>
        <dbReference type="ARBA" id="ARBA00022723"/>
    </source>
</evidence>
<dbReference type="EMBL" id="BAAARA010000021">
    <property type="protein sequence ID" value="GAA2361188.1"/>
    <property type="molecule type" value="Genomic_DNA"/>
</dbReference>
<keyword evidence="6" id="KW-0464">Manganese</keyword>
<dbReference type="SUPFAM" id="SSF56655">
    <property type="entry name" value="Carbohydrate phosphatase"/>
    <property type="match status" value="1"/>
</dbReference>
<comment type="catalytic activity">
    <reaction evidence="1">
        <text>beta-D-fructose 1,6-bisphosphate + H2O = beta-D-fructose 6-phosphate + phosphate</text>
        <dbReference type="Rhea" id="RHEA:11064"/>
        <dbReference type="ChEBI" id="CHEBI:15377"/>
        <dbReference type="ChEBI" id="CHEBI:32966"/>
        <dbReference type="ChEBI" id="CHEBI:43474"/>
        <dbReference type="ChEBI" id="CHEBI:57634"/>
        <dbReference type="EC" id="3.1.3.11"/>
    </reaction>
</comment>
<keyword evidence="4" id="KW-0479">Metal-binding</keyword>
<dbReference type="Pfam" id="PF03320">
    <property type="entry name" value="FBPase_glpX"/>
    <property type="match status" value="1"/>
</dbReference>
<evidence type="ECO:0000256" key="6">
    <source>
        <dbReference type="ARBA" id="ARBA00023211"/>
    </source>
</evidence>
<keyword evidence="7 8" id="KW-0119">Carbohydrate metabolism</keyword>
<reference evidence="10" key="1">
    <citation type="journal article" date="2019" name="Int. J. Syst. Evol. Microbiol.">
        <title>The Global Catalogue of Microorganisms (GCM) 10K type strain sequencing project: providing services to taxonomists for standard genome sequencing and annotation.</title>
        <authorList>
            <consortium name="The Broad Institute Genomics Platform"/>
            <consortium name="The Broad Institute Genome Sequencing Center for Infectious Disease"/>
            <person name="Wu L."/>
            <person name="Ma J."/>
        </authorList>
    </citation>
    <scope>NUCLEOTIDE SEQUENCE [LARGE SCALE GENOMIC DNA]</scope>
    <source>
        <strain evidence="10">JCM 16221</strain>
    </source>
</reference>
<dbReference type="Gene3D" id="3.40.190.90">
    <property type="match status" value="1"/>
</dbReference>
<protein>
    <recommendedName>
        <fullName evidence="8">Fructose-1,6-bisphosphatase</fullName>
    </recommendedName>
</protein>
<dbReference type="PIRSF" id="PIRSF004532">
    <property type="entry name" value="GlpX"/>
    <property type="match status" value="1"/>
</dbReference>
<name>A0ABP5TU44_9PSEU</name>
<sequence>MQTGTELARRTRTDINTLEAVALAATRSAALASHAWVGRNDKKAADAAATEAMRRVLADAPGRGAVVIGEGEKDAAPMLYNGEAVGNGLGPDFDIAVDPLEGTSFCAKNLPGAMATIALAEPGTLWSPGPGFYMDKIVVPPAAKGVIDLTDSPERTLEKVAGALGKRVGELRVVIMDKPRHRDLIARVLRAGAAAHTPAEGDVGGSLEVLLPTGDADLLLGTGGTPEGVMTAAAVRGLGGDMLGRLAPQCEEEAAAIRAAGMDQDRIHTCDELVGGDALFVATGVSGGSLLSRPRESDGTVLADSLLISSGEVRRVTHTTFGSMPRVSEVAS</sequence>
<comment type="similarity">
    <text evidence="3 8">Belongs to the FBPase class 2 family.</text>
</comment>
<dbReference type="RefSeq" id="WP_344136707.1">
    <property type="nucleotide sequence ID" value="NZ_BAAARA010000021.1"/>
</dbReference>
<comment type="pathway">
    <text evidence="2">Carbohydrate biosynthesis; gluconeogenesis.</text>
</comment>
<evidence type="ECO:0000313" key="9">
    <source>
        <dbReference type="EMBL" id="GAA2361188.1"/>
    </source>
</evidence>
<organism evidence="9 10">
    <name type="scientific">Saccharopolyspora halophila</name>
    <dbReference type="NCBI Taxonomy" id="405551"/>
    <lineage>
        <taxon>Bacteria</taxon>
        <taxon>Bacillati</taxon>
        <taxon>Actinomycetota</taxon>
        <taxon>Actinomycetes</taxon>
        <taxon>Pseudonocardiales</taxon>
        <taxon>Pseudonocardiaceae</taxon>
        <taxon>Saccharopolyspora</taxon>
    </lineage>
</organism>
<dbReference type="PANTHER" id="PTHR30447">
    <property type="entry name" value="FRUCTOSE-1,6-BISPHOSPHATASE CLASS 2"/>
    <property type="match status" value="1"/>
</dbReference>
<comment type="caution">
    <text evidence="9">The sequence shown here is derived from an EMBL/GenBank/DDBJ whole genome shotgun (WGS) entry which is preliminary data.</text>
</comment>
<dbReference type="InterPro" id="IPR004464">
    <property type="entry name" value="FBPase_class-2/SBPase"/>
</dbReference>
<gene>
    <name evidence="9" type="primary">glpX_2</name>
    <name evidence="9" type="ORF">GCM10009854_45590</name>
</gene>
<evidence type="ECO:0000256" key="7">
    <source>
        <dbReference type="ARBA" id="ARBA00023277"/>
    </source>
</evidence>